<dbReference type="InterPro" id="IPR033728">
    <property type="entry name" value="ThrRS_core"/>
</dbReference>
<evidence type="ECO:0000256" key="12">
    <source>
        <dbReference type="ARBA" id="ARBA00049515"/>
    </source>
</evidence>
<comment type="catalytic activity">
    <reaction evidence="12 13">
        <text>tRNA(Thr) + L-threonine + ATP = L-threonyl-tRNA(Thr) + AMP + diphosphate + H(+)</text>
        <dbReference type="Rhea" id="RHEA:24624"/>
        <dbReference type="Rhea" id="RHEA-COMP:9670"/>
        <dbReference type="Rhea" id="RHEA-COMP:9704"/>
        <dbReference type="ChEBI" id="CHEBI:15378"/>
        <dbReference type="ChEBI" id="CHEBI:30616"/>
        <dbReference type="ChEBI" id="CHEBI:33019"/>
        <dbReference type="ChEBI" id="CHEBI:57926"/>
        <dbReference type="ChEBI" id="CHEBI:78442"/>
        <dbReference type="ChEBI" id="CHEBI:78534"/>
        <dbReference type="ChEBI" id="CHEBI:456215"/>
        <dbReference type="EC" id="6.1.1.3"/>
    </reaction>
</comment>
<keyword evidence="3 13" id="KW-0820">tRNA-binding</keyword>
<dbReference type="Pfam" id="PF00587">
    <property type="entry name" value="tRNA-synt_2b"/>
    <property type="match status" value="1"/>
</dbReference>
<keyword evidence="7 13" id="KW-0862">Zinc</keyword>
<dbReference type="GO" id="GO:0046872">
    <property type="term" value="F:metal ion binding"/>
    <property type="evidence" value="ECO:0007669"/>
    <property type="project" value="UniProtKB-KW"/>
</dbReference>
<evidence type="ECO:0000256" key="7">
    <source>
        <dbReference type="ARBA" id="ARBA00022833"/>
    </source>
</evidence>
<keyword evidence="2 13" id="KW-0963">Cytoplasm</keyword>
<keyword evidence="10 13" id="KW-0648">Protein biosynthesis</keyword>
<dbReference type="GO" id="GO:0005524">
    <property type="term" value="F:ATP binding"/>
    <property type="evidence" value="ECO:0007669"/>
    <property type="project" value="UniProtKB-UniRule"/>
</dbReference>
<name>A0A5C0UHN7_9PROT</name>
<keyword evidence="16" id="KW-1185">Reference proteome</keyword>
<evidence type="ECO:0000313" key="16">
    <source>
        <dbReference type="Proteomes" id="UP000324924"/>
    </source>
</evidence>
<dbReference type="GO" id="GO:0000049">
    <property type="term" value="F:tRNA binding"/>
    <property type="evidence" value="ECO:0007669"/>
    <property type="project" value="UniProtKB-KW"/>
</dbReference>
<evidence type="ECO:0000256" key="11">
    <source>
        <dbReference type="ARBA" id="ARBA00023146"/>
    </source>
</evidence>
<dbReference type="PRINTS" id="PR01047">
    <property type="entry name" value="TRNASYNTHTHR"/>
</dbReference>
<dbReference type="FunFam" id="3.30.930.10:FF:000002">
    <property type="entry name" value="Threonine--tRNA ligase"/>
    <property type="match status" value="1"/>
</dbReference>
<evidence type="ECO:0000256" key="9">
    <source>
        <dbReference type="ARBA" id="ARBA00022884"/>
    </source>
</evidence>
<dbReference type="KEGG" id="nabu:FZC36_02120"/>
<dbReference type="OrthoDB" id="9802304at2"/>
<proteinExistence type="inferred from homology"/>
<sequence length="633" mass="72201">MIEVCLENGSQEFGSGISALAIVESLGDQGKGIVGFRSVDEGDIYDLHSILTGHISVKPIKKGSEYHLIILRQDAANVLSKSIKEIYEDDAEIIETGVLENGFYLEFYSENPVSQNDFEKIEKQMNVITGKSTAISKSVYSKEEALEIFDQEDNSFARGFISLLGEEPINICSIGDYKVVCSKACGNNTKNVGNNYKLVSISGVSSKYDYQNVQRIVGTFWHNKQDLKKYLDELEENAKWDHRNICKNMDICFVDHDVSNGMINWLPNGTKVINKMKTFIREMWDKYGYSEVQTPVLMASDLWKKSGHEEMFKENMMFVNLDKLTYALKPMSCPAHINMFKFRNRSYRDLPFRLAEFGYCHRYEPSGSLYGLMRTRAFTQDDAHVFCMEDQITDVIVSFCEMLKEIYRKFGFEELKVKLSTRPEKYIGNDDSWSEAESALQEAANKCDLECEINPGEGAFYGPKLEFSICDKRKHVWQCGTVQVDFSLAERLGATYTDSDSSQKTPIIVHHAALGSLERFLGILIENTKGLLPAWVHPAPFVVLPLVKEAEDFSKQIKKILKGLDLECLEDYDHSEKLGYRIRKYIEKRVPNLIVIGKKEMEKGLVTLRDIEGNQEQLSLEDLVIKLKGKNEE</sequence>
<keyword evidence="5 13" id="KW-0479">Metal-binding</keyword>
<dbReference type="NCBIfam" id="TIGR00418">
    <property type="entry name" value="thrS"/>
    <property type="match status" value="1"/>
</dbReference>
<dbReference type="InterPro" id="IPR002320">
    <property type="entry name" value="Thr-tRNA-ligase_IIa"/>
</dbReference>
<keyword evidence="4 13" id="KW-0436">Ligase</keyword>
<feature type="binding site" evidence="13">
    <location>
        <position position="333"/>
    </location>
    <ligand>
        <name>Zn(2+)</name>
        <dbReference type="ChEBI" id="CHEBI:29105"/>
        <note>catalytic</note>
    </ligand>
</feature>
<protein>
    <recommendedName>
        <fullName evidence="13">Threonine--tRNA ligase</fullName>
        <ecNumber evidence="13">6.1.1.3</ecNumber>
    </recommendedName>
    <alternativeName>
        <fullName evidence="13">Threonyl-tRNA synthetase</fullName>
        <shortName evidence="13">ThrRS</shortName>
    </alternativeName>
</protein>
<dbReference type="EC" id="6.1.1.3" evidence="13"/>
<dbReference type="RefSeq" id="WP_148972334.1">
    <property type="nucleotide sequence ID" value="NZ_CP043314.1"/>
</dbReference>
<feature type="domain" description="Aminoacyl-transfer RNA synthetases class-II family profile" evidence="14">
    <location>
        <begin position="261"/>
        <end position="533"/>
    </location>
</feature>
<keyword evidence="9 13" id="KW-0694">RNA-binding</keyword>
<comment type="caution">
    <text evidence="13">Lacks conserved residue(s) required for the propagation of feature annotation.</text>
</comment>
<evidence type="ECO:0000256" key="5">
    <source>
        <dbReference type="ARBA" id="ARBA00022723"/>
    </source>
</evidence>
<evidence type="ECO:0000256" key="1">
    <source>
        <dbReference type="ARBA" id="ARBA00008226"/>
    </source>
</evidence>
<gene>
    <name evidence="13 15" type="primary">thrS</name>
    <name evidence="15" type="ORF">FZC36_02120</name>
</gene>
<evidence type="ECO:0000256" key="8">
    <source>
        <dbReference type="ARBA" id="ARBA00022840"/>
    </source>
</evidence>
<dbReference type="InterPro" id="IPR004154">
    <property type="entry name" value="Anticodon-bd"/>
</dbReference>
<evidence type="ECO:0000259" key="14">
    <source>
        <dbReference type="PROSITE" id="PS50862"/>
    </source>
</evidence>
<dbReference type="Proteomes" id="UP000324924">
    <property type="component" value="Chromosome"/>
</dbReference>
<reference evidence="15 16" key="1">
    <citation type="submission" date="2019-08" db="EMBL/GenBank/DDBJ databases">
        <title>Highly reduced genomes of protist endosymbionts show evolutionary convergence.</title>
        <authorList>
            <person name="George E."/>
            <person name="Husnik F."/>
            <person name="Tashyreva D."/>
            <person name="Prokopchuk G."/>
            <person name="Horak A."/>
            <person name="Kwong W.K."/>
            <person name="Lukes J."/>
            <person name="Keeling P.J."/>
        </authorList>
    </citation>
    <scope>NUCLEOTIDE SEQUENCE [LARGE SCALE GENOMIC DNA]</scope>
    <source>
        <strain evidence="15">1604HC</strain>
    </source>
</reference>
<accession>A0A5C0UHN7</accession>
<dbReference type="PROSITE" id="PS50862">
    <property type="entry name" value="AA_TRNA_LIGASE_II"/>
    <property type="match status" value="1"/>
</dbReference>
<comment type="subcellular location">
    <subcellularLocation>
        <location evidence="13">Cytoplasm</location>
    </subcellularLocation>
</comment>
<dbReference type="GO" id="GO:0004829">
    <property type="term" value="F:threonine-tRNA ligase activity"/>
    <property type="evidence" value="ECO:0007669"/>
    <property type="project" value="UniProtKB-UniRule"/>
</dbReference>
<evidence type="ECO:0000256" key="6">
    <source>
        <dbReference type="ARBA" id="ARBA00022741"/>
    </source>
</evidence>
<dbReference type="CDD" id="cd00771">
    <property type="entry name" value="ThrRS_core"/>
    <property type="match status" value="1"/>
</dbReference>
<dbReference type="Gene3D" id="3.30.930.10">
    <property type="entry name" value="Bira Bifunctional Protein, Domain 2"/>
    <property type="match status" value="1"/>
</dbReference>
<evidence type="ECO:0000256" key="4">
    <source>
        <dbReference type="ARBA" id="ARBA00022598"/>
    </source>
</evidence>
<evidence type="ECO:0000256" key="10">
    <source>
        <dbReference type="ARBA" id="ARBA00022917"/>
    </source>
</evidence>
<feature type="binding site" evidence="13">
    <location>
        <position position="384"/>
    </location>
    <ligand>
        <name>Zn(2+)</name>
        <dbReference type="ChEBI" id="CHEBI:29105"/>
        <note>catalytic</note>
    </ligand>
</feature>
<comment type="similarity">
    <text evidence="1 13">Belongs to the class-II aminoacyl-tRNA synthetase family.</text>
</comment>
<keyword evidence="8 13" id="KW-0067">ATP-binding</keyword>
<dbReference type="Gene3D" id="3.40.50.800">
    <property type="entry name" value="Anticodon-binding domain"/>
    <property type="match status" value="1"/>
</dbReference>
<feature type="binding site" evidence="13">
    <location>
        <position position="510"/>
    </location>
    <ligand>
        <name>Zn(2+)</name>
        <dbReference type="ChEBI" id="CHEBI:29105"/>
        <note>catalytic</note>
    </ligand>
</feature>
<dbReference type="InterPro" id="IPR045864">
    <property type="entry name" value="aa-tRNA-synth_II/BPL/LPL"/>
</dbReference>
<dbReference type="Pfam" id="PF03129">
    <property type="entry name" value="HGTP_anticodon"/>
    <property type="match status" value="1"/>
</dbReference>
<dbReference type="HAMAP" id="MF_00184">
    <property type="entry name" value="Thr_tRNA_synth"/>
    <property type="match status" value="1"/>
</dbReference>
<evidence type="ECO:0000256" key="13">
    <source>
        <dbReference type="HAMAP-Rule" id="MF_00184"/>
    </source>
</evidence>
<dbReference type="PANTHER" id="PTHR11451">
    <property type="entry name" value="THREONINE-TRNA LIGASE"/>
    <property type="match status" value="1"/>
</dbReference>
<evidence type="ECO:0000256" key="3">
    <source>
        <dbReference type="ARBA" id="ARBA00022555"/>
    </source>
</evidence>
<dbReference type="Gene3D" id="3.30.980.10">
    <property type="entry name" value="Threonyl-trna Synthetase, Chain A, domain 2"/>
    <property type="match status" value="1"/>
</dbReference>
<dbReference type="SUPFAM" id="SSF55681">
    <property type="entry name" value="Class II aaRS and biotin synthetases"/>
    <property type="match status" value="1"/>
</dbReference>
<keyword evidence="11 13" id="KW-0030">Aminoacyl-tRNA synthetase</keyword>
<dbReference type="InterPro" id="IPR036621">
    <property type="entry name" value="Anticodon-bd_dom_sf"/>
</dbReference>
<dbReference type="AlphaFoldDB" id="A0A5C0UHN7"/>
<dbReference type="SUPFAM" id="SSF52954">
    <property type="entry name" value="Class II aaRS ABD-related"/>
    <property type="match status" value="1"/>
</dbReference>
<comment type="subunit">
    <text evidence="13">Homodimer.</text>
</comment>
<dbReference type="InterPro" id="IPR006195">
    <property type="entry name" value="aa-tRNA-synth_II"/>
</dbReference>
<keyword evidence="6 13" id="KW-0547">Nucleotide-binding</keyword>
<dbReference type="SUPFAM" id="SSF55186">
    <property type="entry name" value="ThrRS/AlaRS common domain"/>
    <property type="match status" value="1"/>
</dbReference>
<dbReference type="EMBL" id="CP043314">
    <property type="protein sequence ID" value="QEK39211.1"/>
    <property type="molecule type" value="Genomic_DNA"/>
</dbReference>
<dbReference type="GO" id="GO:0005737">
    <property type="term" value="C:cytoplasm"/>
    <property type="evidence" value="ECO:0007669"/>
    <property type="project" value="UniProtKB-SubCell"/>
</dbReference>
<evidence type="ECO:0000256" key="2">
    <source>
        <dbReference type="ARBA" id="ARBA00022490"/>
    </source>
</evidence>
<evidence type="ECO:0000313" key="15">
    <source>
        <dbReference type="EMBL" id="QEK39211.1"/>
    </source>
</evidence>
<dbReference type="InterPro" id="IPR002314">
    <property type="entry name" value="aa-tRNA-synt_IIb"/>
</dbReference>
<dbReference type="PANTHER" id="PTHR11451:SF44">
    <property type="entry name" value="THREONINE--TRNA LIGASE, CHLOROPLASTIC_MITOCHONDRIAL 2"/>
    <property type="match status" value="1"/>
</dbReference>
<dbReference type="GO" id="GO:0006435">
    <property type="term" value="P:threonyl-tRNA aminoacylation"/>
    <property type="evidence" value="ECO:0007669"/>
    <property type="project" value="UniProtKB-UniRule"/>
</dbReference>
<comment type="cofactor">
    <cofactor evidence="13">
        <name>Zn(2+)</name>
        <dbReference type="ChEBI" id="CHEBI:29105"/>
    </cofactor>
    <text evidence="13">Binds 1 zinc ion per subunit.</text>
</comment>
<organism evidence="15 16">
    <name type="scientific">Candidatus Nesciobacter abundans</name>
    <dbReference type="NCBI Taxonomy" id="2601668"/>
    <lineage>
        <taxon>Bacteria</taxon>
        <taxon>Pseudomonadati</taxon>
        <taxon>Pseudomonadota</taxon>
        <taxon>Alphaproteobacteria</taxon>
        <taxon>Holosporales</taxon>
        <taxon>Holosporaceae</taxon>
        <taxon>Candidatus Nesciobacter</taxon>
    </lineage>
</organism>
<dbReference type="InterPro" id="IPR018163">
    <property type="entry name" value="Thr/Ala-tRNA-synth_IIc_edit"/>
</dbReference>